<dbReference type="GO" id="GO:0030971">
    <property type="term" value="F:receptor tyrosine kinase binding"/>
    <property type="evidence" value="ECO:0007669"/>
    <property type="project" value="InterPro"/>
</dbReference>
<comment type="subcellular location">
    <subcellularLocation>
        <location evidence="1">Secreted</location>
    </subcellularLocation>
</comment>
<keyword evidence="2" id="KW-0964">Secreted</keyword>
<dbReference type="GO" id="GO:0030298">
    <property type="term" value="F:receptor signaling protein tyrosine kinase activator activity"/>
    <property type="evidence" value="ECO:0007669"/>
    <property type="project" value="InterPro"/>
</dbReference>
<evidence type="ECO:0000256" key="4">
    <source>
        <dbReference type="ARBA" id="ARBA00033741"/>
    </source>
</evidence>
<dbReference type="InterPro" id="IPR029364">
    <property type="entry name" value="ALKL1/2"/>
</dbReference>
<dbReference type="GO" id="GO:0005125">
    <property type="term" value="F:cytokine activity"/>
    <property type="evidence" value="ECO:0007669"/>
    <property type="project" value="UniProtKB-ARBA"/>
</dbReference>
<evidence type="ECO:0000313" key="5">
    <source>
        <dbReference type="Ensembl" id="ENSEBUP00000012622.1"/>
    </source>
</evidence>
<dbReference type="Proteomes" id="UP000694388">
    <property type="component" value="Unplaced"/>
</dbReference>
<proteinExistence type="inferred from homology"/>
<dbReference type="Pfam" id="PF15129">
    <property type="entry name" value="ALKL1_2"/>
    <property type="match status" value="1"/>
</dbReference>
<dbReference type="AlphaFoldDB" id="A0A8C4QAV6"/>
<dbReference type="Ensembl" id="ENSEBUT00000013198.1">
    <property type="protein sequence ID" value="ENSEBUP00000012622.1"/>
    <property type="gene ID" value="ENSEBUG00000008023.1"/>
</dbReference>
<reference evidence="5" key="1">
    <citation type="submission" date="2025-08" db="UniProtKB">
        <authorList>
            <consortium name="Ensembl"/>
        </authorList>
    </citation>
    <scope>IDENTIFICATION</scope>
</reference>
<sequence>MQVVHDCLAQLGLLTSGAKLVRLSSVSDAVSVCTLCPPCSGLVEQGREERAPTSRNVVSRLLGESDPLIRPCKYKIVQGSRLFHTTCRKYFHRIFHGTRDCVIPACKTLNYTCLPPK</sequence>
<accession>A0A8C4QAV6</accession>
<evidence type="ECO:0000256" key="3">
    <source>
        <dbReference type="ARBA" id="ARBA00022729"/>
    </source>
</evidence>
<protein>
    <submittedName>
        <fullName evidence="5">Uncharacterized protein</fullName>
    </submittedName>
</protein>
<reference evidence="5" key="2">
    <citation type="submission" date="2025-09" db="UniProtKB">
        <authorList>
            <consortium name="Ensembl"/>
        </authorList>
    </citation>
    <scope>IDENTIFICATION</scope>
</reference>
<evidence type="ECO:0000256" key="1">
    <source>
        <dbReference type="ARBA" id="ARBA00004613"/>
    </source>
</evidence>
<keyword evidence="6" id="KW-1185">Reference proteome</keyword>
<comment type="similarity">
    <text evidence="4">Belongs to the ALKAL family.</text>
</comment>
<evidence type="ECO:0000256" key="2">
    <source>
        <dbReference type="ARBA" id="ARBA00022525"/>
    </source>
</evidence>
<evidence type="ECO:0000313" key="6">
    <source>
        <dbReference type="Proteomes" id="UP000694388"/>
    </source>
</evidence>
<organism evidence="5 6">
    <name type="scientific">Eptatretus burgeri</name>
    <name type="common">Inshore hagfish</name>
    <dbReference type="NCBI Taxonomy" id="7764"/>
    <lineage>
        <taxon>Eukaryota</taxon>
        <taxon>Metazoa</taxon>
        <taxon>Chordata</taxon>
        <taxon>Craniata</taxon>
        <taxon>Vertebrata</taxon>
        <taxon>Cyclostomata</taxon>
        <taxon>Myxini</taxon>
        <taxon>Myxiniformes</taxon>
        <taxon>Myxinidae</taxon>
        <taxon>Eptatretinae</taxon>
        <taxon>Eptatretus</taxon>
    </lineage>
</organism>
<keyword evidence="3" id="KW-0732">Signal</keyword>
<name>A0A8C4QAV6_EPTBU</name>
<dbReference type="GO" id="GO:0005576">
    <property type="term" value="C:extracellular region"/>
    <property type="evidence" value="ECO:0007669"/>
    <property type="project" value="UniProtKB-SubCell"/>
</dbReference>